<gene>
    <name evidence="8" type="ORF">SAMN05421543_11921</name>
</gene>
<evidence type="ECO:0000256" key="7">
    <source>
        <dbReference type="SAM" id="Phobius"/>
    </source>
</evidence>
<name>A0A1I7KU15_9BACL</name>
<keyword evidence="5 7" id="KW-1133">Transmembrane helix</keyword>
<feature type="transmembrane region" description="Helical" evidence="7">
    <location>
        <begin position="372"/>
        <end position="391"/>
    </location>
</feature>
<dbReference type="Pfam" id="PF03601">
    <property type="entry name" value="Cons_hypoth698"/>
    <property type="match status" value="1"/>
</dbReference>
<organism evidence="8 9">
    <name type="scientific">Alicyclobacillus macrosporangiidus</name>
    <dbReference type="NCBI Taxonomy" id="392015"/>
    <lineage>
        <taxon>Bacteria</taxon>
        <taxon>Bacillati</taxon>
        <taxon>Bacillota</taxon>
        <taxon>Bacilli</taxon>
        <taxon>Bacillales</taxon>
        <taxon>Alicyclobacillaceae</taxon>
        <taxon>Alicyclobacillus</taxon>
    </lineage>
</organism>
<feature type="transmembrane region" description="Helical" evidence="7">
    <location>
        <begin position="121"/>
        <end position="139"/>
    </location>
</feature>
<feature type="transmembrane region" description="Helical" evidence="7">
    <location>
        <begin position="177"/>
        <end position="198"/>
    </location>
</feature>
<evidence type="ECO:0000256" key="4">
    <source>
        <dbReference type="ARBA" id="ARBA00022692"/>
    </source>
</evidence>
<sequence>MGTPEQRAAARWSEDGWSVVLGLVLVLAVWAAYQLKQPLDVFQHAIPVTWPAHALGQHFAQNGLAYVALWLVLLVLTGVAARALGTPFLPYAAGFTVLFVLAGVILVIGSQQTLKTYGLEYPFWALLFGVVIGNLIRLPGWLAAAAGRTELFIKTSIVLLGANLPFSIIATSGPRGFVEALVIVALGFTVAFIVGKRLGIDPLYISILGAGASVCGVSAAIAVGNAVRAPQRKVGYVVSLVVVYGLILVFLLPALVHLLGLSNTVGGAWIGGSELADASGAAAAAILGDTAVSTFSLVKLSRDVLISVICLILGAVAATRWNAEAQPSSSPWSELWRRFPKFVLAFVIASLLATWWQAAYGKAFNTDFTANLNAVRTWLFTLTFFGVGLNTRFREVREVGGRAIALFTTVVIVNVIAGLILAYLLFNGR</sequence>
<comment type="subcellular location">
    <subcellularLocation>
        <location evidence="1">Cell membrane</location>
        <topology evidence="1">Multi-pass membrane protein</topology>
    </subcellularLocation>
</comment>
<feature type="transmembrane region" description="Helical" evidence="7">
    <location>
        <begin position="64"/>
        <end position="85"/>
    </location>
</feature>
<feature type="transmembrane region" description="Helical" evidence="7">
    <location>
        <begin position="91"/>
        <end position="109"/>
    </location>
</feature>
<dbReference type="STRING" id="392015.SAMN05421543_11921"/>
<keyword evidence="9" id="KW-1185">Reference proteome</keyword>
<dbReference type="AlphaFoldDB" id="A0A1I7KU15"/>
<protein>
    <submittedName>
        <fullName evidence="8">Conserved hypothetical integral membrane protein</fullName>
    </submittedName>
</protein>
<dbReference type="GO" id="GO:0005886">
    <property type="term" value="C:plasma membrane"/>
    <property type="evidence" value="ECO:0007669"/>
    <property type="project" value="UniProtKB-SubCell"/>
</dbReference>
<keyword evidence="4 7" id="KW-0812">Transmembrane</keyword>
<feature type="transmembrane region" description="Helical" evidence="7">
    <location>
        <begin position="234"/>
        <end position="256"/>
    </location>
</feature>
<evidence type="ECO:0000313" key="8">
    <source>
        <dbReference type="EMBL" id="SFV00897.1"/>
    </source>
</evidence>
<comment type="similarity">
    <text evidence="2">Belongs to the UPF0324 family.</text>
</comment>
<keyword evidence="3" id="KW-1003">Cell membrane</keyword>
<evidence type="ECO:0000256" key="5">
    <source>
        <dbReference type="ARBA" id="ARBA00022989"/>
    </source>
</evidence>
<dbReference type="RefSeq" id="WP_074954917.1">
    <property type="nucleotide sequence ID" value="NZ_FPBV01000019.1"/>
</dbReference>
<evidence type="ECO:0000256" key="3">
    <source>
        <dbReference type="ARBA" id="ARBA00022475"/>
    </source>
</evidence>
<reference evidence="9" key="1">
    <citation type="submission" date="2016-10" db="EMBL/GenBank/DDBJ databases">
        <authorList>
            <person name="Varghese N."/>
        </authorList>
    </citation>
    <scope>NUCLEOTIDE SEQUENCE [LARGE SCALE GENOMIC DNA]</scope>
    <source>
        <strain evidence="9">DSM 17980</strain>
    </source>
</reference>
<dbReference type="eggNOG" id="COG2855">
    <property type="taxonomic scope" value="Bacteria"/>
</dbReference>
<feature type="transmembrane region" description="Helical" evidence="7">
    <location>
        <begin position="16"/>
        <end position="33"/>
    </location>
</feature>
<evidence type="ECO:0000256" key="1">
    <source>
        <dbReference type="ARBA" id="ARBA00004651"/>
    </source>
</evidence>
<dbReference type="OrthoDB" id="9766798at2"/>
<feature type="transmembrane region" description="Helical" evidence="7">
    <location>
        <begin position="304"/>
        <end position="321"/>
    </location>
</feature>
<proteinExistence type="inferred from homology"/>
<feature type="transmembrane region" description="Helical" evidence="7">
    <location>
        <begin position="403"/>
        <end position="426"/>
    </location>
</feature>
<dbReference type="EMBL" id="FPBV01000019">
    <property type="protein sequence ID" value="SFV00897.1"/>
    <property type="molecule type" value="Genomic_DNA"/>
</dbReference>
<accession>A0A1I7KU15</accession>
<dbReference type="Proteomes" id="UP000183508">
    <property type="component" value="Unassembled WGS sequence"/>
</dbReference>
<dbReference type="PANTHER" id="PTHR30106:SF1">
    <property type="entry name" value="UPF0324 MEMBRANE PROTEIN FN0533"/>
    <property type="match status" value="1"/>
</dbReference>
<feature type="transmembrane region" description="Helical" evidence="7">
    <location>
        <begin position="342"/>
        <end position="360"/>
    </location>
</feature>
<evidence type="ECO:0000256" key="2">
    <source>
        <dbReference type="ARBA" id="ARBA00007977"/>
    </source>
</evidence>
<feature type="transmembrane region" description="Helical" evidence="7">
    <location>
        <begin position="204"/>
        <end position="227"/>
    </location>
</feature>
<evidence type="ECO:0000256" key="6">
    <source>
        <dbReference type="ARBA" id="ARBA00023136"/>
    </source>
</evidence>
<dbReference type="InterPro" id="IPR018383">
    <property type="entry name" value="UPF0324_pro"/>
</dbReference>
<dbReference type="PANTHER" id="PTHR30106">
    <property type="entry name" value="INNER MEMBRANE PROTEIN YEIH-RELATED"/>
    <property type="match status" value="1"/>
</dbReference>
<keyword evidence="6 7" id="KW-0472">Membrane</keyword>
<evidence type="ECO:0000313" key="9">
    <source>
        <dbReference type="Proteomes" id="UP000183508"/>
    </source>
</evidence>